<name>A0AAV9N4X5_9EURO</name>
<evidence type="ECO:0000313" key="2">
    <source>
        <dbReference type="Proteomes" id="UP001358417"/>
    </source>
</evidence>
<dbReference type="PANTHER" id="PTHR35332">
    <property type="entry name" value="REGULATION OF ENOLASE PROTEIN 1"/>
    <property type="match status" value="1"/>
</dbReference>
<sequence>MTSTASKMAQYSIVTVNHRNTTSPLTLTSINNVDVLGVPLSNDPSLQPYSFKSAISRVAVPPTRLKRATVSFRPSDGYKCNWDQAGFLFVRPKPELPEPSAETPGTTGTAPSFIKIGVELWEGKLYHMICSSHEDLTDWSLHAIPEAFEDNEDITMEISRFGDRLAIQAVYGQGQQVVKRMIRVVPWCFVNESKSDPDIWVAVYVSRPDAERTTTESLVVNFHSLQIEDTDGVVRFDA</sequence>
<reference evidence="1 2" key="1">
    <citation type="submission" date="2023-08" db="EMBL/GenBank/DDBJ databases">
        <title>Black Yeasts Isolated from many extreme environments.</title>
        <authorList>
            <person name="Coleine C."/>
            <person name="Stajich J.E."/>
            <person name="Selbmann L."/>
        </authorList>
    </citation>
    <scope>NUCLEOTIDE SEQUENCE [LARGE SCALE GENOMIC DNA]</scope>
    <source>
        <strain evidence="1 2">CCFEE 5792</strain>
    </source>
</reference>
<dbReference type="InterPro" id="IPR009784">
    <property type="entry name" value="DUF1349"/>
</dbReference>
<dbReference type="EMBL" id="JAVRRD010000019">
    <property type="protein sequence ID" value="KAK5049453.1"/>
    <property type="molecule type" value="Genomic_DNA"/>
</dbReference>
<evidence type="ECO:0000313" key="1">
    <source>
        <dbReference type="EMBL" id="KAK5049453.1"/>
    </source>
</evidence>
<accession>A0AAV9N4X5</accession>
<dbReference type="PANTHER" id="PTHR35332:SF2">
    <property type="entry name" value="REGULATION OF ENOLASE PROTEIN 1"/>
    <property type="match status" value="1"/>
</dbReference>
<dbReference type="Gene3D" id="2.60.120.200">
    <property type="match status" value="1"/>
</dbReference>
<gene>
    <name evidence="1" type="ORF">LTR84_004382</name>
</gene>
<dbReference type="Proteomes" id="UP001358417">
    <property type="component" value="Unassembled WGS sequence"/>
</dbReference>
<dbReference type="GeneID" id="89972560"/>
<comment type="caution">
    <text evidence="1">The sequence shown here is derived from an EMBL/GenBank/DDBJ whole genome shotgun (WGS) entry which is preliminary data.</text>
</comment>
<dbReference type="AlphaFoldDB" id="A0AAV9N4X5"/>
<keyword evidence="2" id="KW-1185">Reference proteome</keyword>
<dbReference type="RefSeq" id="XP_064704498.1">
    <property type="nucleotide sequence ID" value="XM_064847959.1"/>
</dbReference>
<protein>
    <submittedName>
        <fullName evidence="1">Uncharacterized protein</fullName>
    </submittedName>
</protein>
<proteinExistence type="predicted"/>
<organism evidence="1 2">
    <name type="scientific">Exophiala bonariae</name>
    <dbReference type="NCBI Taxonomy" id="1690606"/>
    <lineage>
        <taxon>Eukaryota</taxon>
        <taxon>Fungi</taxon>
        <taxon>Dikarya</taxon>
        <taxon>Ascomycota</taxon>
        <taxon>Pezizomycotina</taxon>
        <taxon>Eurotiomycetes</taxon>
        <taxon>Chaetothyriomycetidae</taxon>
        <taxon>Chaetothyriales</taxon>
        <taxon>Herpotrichiellaceae</taxon>
        <taxon>Exophiala</taxon>
    </lineage>
</organism>